<sequence>MIDDRLDPVLRAVATTRTDLSNVGPIRAGLNERRRSAVAAVDTGDVSISDRLADGVPVRIYRGAPAPAPTVIYCHAGAFVLGNLDTDHRQCVELARRGHCTVISVDYRLAPEHPYPAALEDATTVLTWAAANADDAARLAVAGSSAGGALAACLAQRFADRLVFQLLHQPVLDDRITGSKAEFVDTPAFDGPACELMWRHYLGSVEPSADSVPARRGRLQGLPAAFVSCSDIDPLRDEALDYARRLLSDGVATELHVVAGTCHGFDSLIPDWEVAEHLFALQGRALRRAFQGSRV</sequence>
<gene>
    <name evidence="3" type="ORF">PT015_19130</name>
</gene>
<keyword evidence="4" id="KW-1185">Reference proteome</keyword>
<evidence type="ECO:0000313" key="3">
    <source>
        <dbReference type="EMBL" id="WIM86968.1"/>
    </source>
</evidence>
<dbReference type="RefSeq" id="WP_285186528.1">
    <property type="nucleotide sequence ID" value="NZ_CP126981.1"/>
</dbReference>
<dbReference type="Gene3D" id="3.40.50.1820">
    <property type="entry name" value="alpha/beta hydrolase"/>
    <property type="match status" value="1"/>
</dbReference>
<dbReference type="InterPro" id="IPR013094">
    <property type="entry name" value="AB_hydrolase_3"/>
</dbReference>
<dbReference type="EMBL" id="CP126981">
    <property type="protein sequence ID" value="WIM86968.1"/>
    <property type="molecule type" value="Genomic_DNA"/>
</dbReference>
<reference evidence="3 4" key="1">
    <citation type="journal article" date="2023" name="Microbiol. Resour. Announc.">
        <title>Complete Genome Sequence of Mycobacterium wuenschmanii, a novel Nontuberculous Mycobacterium Isolated from a captive population of Amazon Milk Frogs.</title>
        <authorList>
            <person name="Hicks J."/>
            <person name="Zeineldin M."/>
            <person name="Ward H."/>
            <person name="Wuenschmann A."/>
            <person name="Camp P."/>
            <person name="Farrell D."/>
            <person name="Lehman K."/>
            <person name="Thacker T."/>
            <person name="Cuthbert E."/>
        </authorList>
    </citation>
    <scope>NUCLEOTIDE SEQUENCE [LARGE SCALE GENOMIC DNA]</scope>
    <source>
        <strain evidence="3 4">Wuenschmanii</strain>
    </source>
</reference>
<dbReference type="PANTHER" id="PTHR48081">
    <property type="entry name" value="AB HYDROLASE SUPERFAMILY PROTEIN C4A8.06C"/>
    <property type="match status" value="1"/>
</dbReference>
<evidence type="ECO:0000313" key="4">
    <source>
        <dbReference type="Proteomes" id="UP001236585"/>
    </source>
</evidence>
<name>A0ABY8VTM5_9MYCO</name>
<evidence type="ECO:0000256" key="1">
    <source>
        <dbReference type="ARBA" id="ARBA00022801"/>
    </source>
</evidence>
<dbReference type="InterPro" id="IPR050300">
    <property type="entry name" value="GDXG_lipolytic_enzyme"/>
</dbReference>
<keyword evidence="1 3" id="KW-0378">Hydrolase</keyword>
<dbReference type="Pfam" id="PF07859">
    <property type="entry name" value="Abhydrolase_3"/>
    <property type="match status" value="1"/>
</dbReference>
<feature type="domain" description="Alpha/beta hydrolase fold-3" evidence="2">
    <location>
        <begin position="71"/>
        <end position="265"/>
    </location>
</feature>
<dbReference type="SUPFAM" id="SSF53474">
    <property type="entry name" value="alpha/beta-Hydrolases"/>
    <property type="match status" value="1"/>
</dbReference>
<dbReference type="GO" id="GO:0016787">
    <property type="term" value="F:hydrolase activity"/>
    <property type="evidence" value="ECO:0007669"/>
    <property type="project" value="UniProtKB-KW"/>
</dbReference>
<organism evidence="3 4">
    <name type="scientific">Candidatus Mycobacterium wuenschmannii</name>
    <dbReference type="NCBI Taxonomy" id="3027808"/>
    <lineage>
        <taxon>Bacteria</taxon>
        <taxon>Bacillati</taxon>
        <taxon>Actinomycetota</taxon>
        <taxon>Actinomycetes</taxon>
        <taxon>Mycobacteriales</taxon>
        <taxon>Mycobacteriaceae</taxon>
        <taxon>Mycobacterium</taxon>
    </lineage>
</organism>
<dbReference type="PANTHER" id="PTHR48081:SF8">
    <property type="entry name" value="ALPHA_BETA HYDROLASE FOLD-3 DOMAIN-CONTAINING PROTEIN-RELATED"/>
    <property type="match status" value="1"/>
</dbReference>
<dbReference type="InterPro" id="IPR029058">
    <property type="entry name" value="AB_hydrolase_fold"/>
</dbReference>
<proteinExistence type="predicted"/>
<dbReference type="Proteomes" id="UP001236585">
    <property type="component" value="Chromosome"/>
</dbReference>
<accession>A0ABY8VTM5</accession>
<evidence type="ECO:0000259" key="2">
    <source>
        <dbReference type="Pfam" id="PF07859"/>
    </source>
</evidence>
<protein>
    <submittedName>
        <fullName evidence="3">Alpha/beta hydrolase</fullName>
    </submittedName>
</protein>